<dbReference type="EMBL" id="SJPG01000001">
    <property type="protein sequence ID" value="TWT61490.1"/>
    <property type="molecule type" value="Genomic_DNA"/>
</dbReference>
<protein>
    <submittedName>
        <fullName evidence="8">Hydrogenase-4 component A</fullName>
        <ecNumber evidence="8">1.-.-.-</ecNumber>
    </submittedName>
</protein>
<keyword evidence="3" id="KW-0677">Repeat</keyword>
<dbReference type="OrthoDB" id="9810688at2"/>
<accession>A0A5C5XER8</accession>
<dbReference type="RefSeq" id="WP_146503473.1">
    <property type="nucleotide sequence ID" value="NZ_SJPG01000001.1"/>
</dbReference>
<dbReference type="PROSITE" id="PS00198">
    <property type="entry name" value="4FE4S_FER_1"/>
    <property type="match status" value="2"/>
</dbReference>
<feature type="domain" description="4Fe-4S ferredoxin-type" evidence="7">
    <location>
        <begin position="284"/>
        <end position="312"/>
    </location>
</feature>
<keyword evidence="8" id="KW-0560">Oxidoreductase</keyword>
<dbReference type="GO" id="GO:0016491">
    <property type="term" value="F:oxidoreductase activity"/>
    <property type="evidence" value="ECO:0007669"/>
    <property type="project" value="UniProtKB-KW"/>
</dbReference>
<dbReference type="Pfam" id="PF12838">
    <property type="entry name" value="Fer4_7"/>
    <property type="match status" value="1"/>
</dbReference>
<dbReference type="EC" id="1.-.-.-" evidence="8"/>
<dbReference type="Proteomes" id="UP000316095">
    <property type="component" value="Unassembled WGS sequence"/>
</dbReference>
<dbReference type="PANTHER" id="PTHR42859">
    <property type="entry name" value="OXIDOREDUCTASE"/>
    <property type="match status" value="1"/>
</dbReference>
<feature type="domain" description="4Fe-4S ferredoxin-type" evidence="7">
    <location>
        <begin position="762"/>
        <end position="794"/>
    </location>
</feature>
<dbReference type="Pfam" id="PF00027">
    <property type="entry name" value="cNMP_binding"/>
    <property type="match status" value="1"/>
</dbReference>
<dbReference type="SUPFAM" id="SSF54862">
    <property type="entry name" value="4Fe-4S ferredoxins"/>
    <property type="match status" value="2"/>
</dbReference>
<dbReference type="GO" id="GO:0051539">
    <property type="term" value="F:4 iron, 4 sulfur cluster binding"/>
    <property type="evidence" value="ECO:0007669"/>
    <property type="project" value="UniProtKB-KW"/>
</dbReference>
<dbReference type="SUPFAM" id="SSF54292">
    <property type="entry name" value="2Fe-2S ferredoxin-like"/>
    <property type="match status" value="1"/>
</dbReference>
<dbReference type="InterPro" id="IPR000595">
    <property type="entry name" value="cNMP-bd_dom"/>
</dbReference>
<dbReference type="PROSITE" id="PS50042">
    <property type="entry name" value="CNMP_BINDING_3"/>
    <property type="match status" value="3"/>
</dbReference>
<feature type="domain" description="4Fe-4S ferredoxin-type" evidence="7">
    <location>
        <begin position="698"/>
        <end position="727"/>
    </location>
</feature>
<sequence length="866" mass="98065">MADLSEKQSPSFARREYELQEYTVEGQIVTLSPADAAKQDDLLNLIIDGNPFEFPRTVMALDAYGSPVYDKSGDVTYRYSTIYDAVDKYYRTQPGDENPIPILCHQQHLKSVAMCRVCMVAVQGPEMERSGEPRRDENGSVIYSSRSTLVPSCHRTLDDYLNIHTPRTPHEKFRSQIRRLGELTVELLMCDQANPQRHLQTEDKQLPELYKLARQVDVPSLPRFPRSSSHATRTTDTSSSMIKVDHGACIMCDRCIRGCTDVKHNNVIGRTGSGYQTRISFDLDQPMGDSSCVECGECAISCPTDALTINEQNIPQMDRESNSSEMTIEEIQAHPLLKTVPQKYLSFIKHSFSRKTYRRGDVIFREGEIGQTAFLMEKGRFQISALSRQKTLKKHEGSVFSLMTRFRFDMEKDDSSESHSQKTYNTFTYGGTFSSPPKDSLKILPDHAFVSVVTKADHIFGEASCLNNYPRAFTVEAMDDECSVIEIRRNIVLMLMRDRSSRELLEKLYRERAMGVDLKKIEYFSSLDEAGQEMRRIERLLKDQVELTKVRPGQIITREGAESNFLNLVRIGFVRIEKKTAGGETYVESYLGPGNHFGDLEMLVDIDSCYDTLNDTQQNTVDQYGRGLNQASYVAMDNVELLRIPKEIFLEIYTQYPMIAQAMRTLTRETLDKIRVMQPTDIGAMKNFLDQGLANAQNLLVIDLLKCTRCDECTKACSDAHLGTTRLIREGLRFDKYLVTSSCRSCRDPYCMLGCPVDAIHRGPDFNMKIESWCIGCGLCEEHCPYGNINMQPLPEKKSWWGGQSKGPIEADADGRAVIKIQATICDLCTETSSKQPSCVYACPHDAAHRMSGEKLLNLVDLESRA</sequence>
<evidence type="ECO:0000256" key="3">
    <source>
        <dbReference type="ARBA" id="ARBA00022737"/>
    </source>
</evidence>
<gene>
    <name evidence="8" type="primary">hyfA_2</name>
    <name evidence="8" type="ORF">Pan54_22260</name>
</gene>
<evidence type="ECO:0000259" key="6">
    <source>
        <dbReference type="PROSITE" id="PS50042"/>
    </source>
</evidence>
<keyword evidence="5" id="KW-0411">Iron-sulfur</keyword>
<evidence type="ECO:0000256" key="1">
    <source>
        <dbReference type="ARBA" id="ARBA00022485"/>
    </source>
</evidence>
<dbReference type="GO" id="GO:0046872">
    <property type="term" value="F:metal ion binding"/>
    <property type="evidence" value="ECO:0007669"/>
    <property type="project" value="UniProtKB-KW"/>
</dbReference>
<keyword evidence="2" id="KW-0479">Metal-binding</keyword>
<dbReference type="CDD" id="cd16367">
    <property type="entry name" value="DMSOR_beta_like"/>
    <property type="match status" value="1"/>
</dbReference>
<dbReference type="AlphaFoldDB" id="A0A5C5XER8"/>
<feature type="domain" description="Cyclic nucleotide-binding" evidence="6">
    <location>
        <begin position="336"/>
        <end position="383"/>
    </location>
</feature>
<dbReference type="InterPro" id="IPR050294">
    <property type="entry name" value="RnfB_subfamily"/>
</dbReference>
<keyword evidence="9" id="KW-1185">Reference proteome</keyword>
<keyword evidence="1" id="KW-0004">4Fe-4S</keyword>
<name>A0A5C5XER8_9PLAN</name>
<dbReference type="InterPro" id="IPR014710">
    <property type="entry name" value="RmlC-like_jellyroll"/>
</dbReference>
<dbReference type="Pfam" id="PF00037">
    <property type="entry name" value="Fer4"/>
    <property type="match status" value="1"/>
</dbReference>
<dbReference type="Gene3D" id="3.30.70.20">
    <property type="match status" value="3"/>
</dbReference>
<organism evidence="8 9">
    <name type="scientific">Rubinisphaera italica</name>
    <dbReference type="NCBI Taxonomy" id="2527969"/>
    <lineage>
        <taxon>Bacteria</taxon>
        <taxon>Pseudomonadati</taxon>
        <taxon>Planctomycetota</taxon>
        <taxon>Planctomycetia</taxon>
        <taxon>Planctomycetales</taxon>
        <taxon>Planctomycetaceae</taxon>
        <taxon>Rubinisphaera</taxon>
    </lineage>
</organism>
<evidence type="ECO:0000259" key="7">
    <source>
        <dbReference type="PROSITE" id="PS51379"/>
    </source>
</evidence>
<dbReference type="FunFam" id="3.30.70.20:FF:000035">
    <property type="entry name" value="Iron hydrogenase 1"/>
    <property type="match status" value="1"/>
</dbReference>
<dbReference type="InterPro" id="IPR017896">
    <property type="entry name" value="4Fe4S_Fe-S-bd"/>
</dbReference>
<dbReference type="Gene3D" id="2.60.120.10">
    <property type="entry name" value="Jelly Rolls"/>
    <property type="match status" value="2"/>
</dbReference>
<evidence type="ECO:0000313" key="9">
    <source>
        <dbReference type="Proteomes" id="UP000316095"/>
    </source>
</evidence>
<dbReference type="Gene3D" id="3.10.20.740">
    <property type="match status" value="1"/>
</dbReference>
<feature type="domain" description="Cyclic nucleotide-binding" evidence="6">
    <location>
        <begin position="460"/>
        <end position="496"/>
    </location>
</feature>
<dbReference type="PANTHER" id="PTHR42859:SF17">
    <property type="entry name" value="ELECTRON TRANSPORT PROTEIN HYDN-RELATED"/>
    <property type="match status" value="1"/>
</dbReference>
<keyword evidence="4" id="KW-0408">Iron</keyword>
<proteinExistence type="predicted"/>
<evidence type="ECO:0000256" key="5">
    <source>
        <dbReference type="ARBA" id="ARBA00023014"/>
    </source>
</evidence>
<reference evidence="8 9" key="1">
    <citation type="submission" date="2019-02" db="EMBL/GenBank/DDBJ databases">
        <title>Deep-cultivation of Planctomycetes and their phenomic and genomic characterization uncovers novel biology.</title>
        <authorList>
            <person name="Wiegand S."/>
            <person name="Jogler M."/>
            <person name="Boedeker C."/>
            <person name="Pinto D."/>
            <person name="Vollmers J."/>
            <person name="Rivas-Marin E."/>
            <person name="Kohn T."/>
            <person name="Peeters S.H."/>
            <person name="Heuer A."/>
            <person name="Rast P."/>
            <person name="Oberbeckmann S."/>
            <person name="Bunk B."/>
            <person name="Jeske O."/>
            <person name="Meyerdierks A."/>
            <person name="Storesund J.E."/>
            <person name="Kallscheuer N."/>
            <person name="Luecker S."/>
            <person name="Lage O.M."/>
            <person name="Pohl T."/>
            <person name="Merkel B.J."/>
            <person name="Hornburger P."/>
            <person name="Mueller R.-W."/>
            <person name="Bruemmer F."/>
            <person name="Labrenz M."/>
            <person name="Spormann A.M."/>
            <person name="Op Den Camp H."/>
            <person name="Overmann J."/>
            <person name="Amann R."/>
            <person name="Jetten M.S.M."/>
            <person name="Mascher T."/>
            <person name="Medema M.H."/>
            <person name="Devos D.P."/>
            <person name="Kaster A.-K."/>
            <person name="Ovreas L."/>
            <person name="Rohde M."/>
            <person name="Galperin M.Y."/>
            <person name="Jogler C."/>
        </authorList>
    </citation>
    <scope>NUCLEOTIDE SEQUENCE [LARGE SCALE GENOMIC DNA]</scope>
    <source>
        <strain evidence="8 9">Pan54</strain>
    </source>
</reference>
<dbReference type="InterPro" id="IPR018490">
    <property type="entry name" value="cNMP-bd_dom_sf"/>
</dbReference>
<dbReference type="InterPro" id="IPR036010">
    <property type="entry name" value="2Fe-2S_ferredoxin-like_sf"/>
</dbReference>
<dbReference type="PROSITE" id="PS51379">
    <property type="entry name" value="4FE4S_FER_2"/>
    <property type="match status" value="3"/>
</dbReference>
<comment type="caution">
    <text evidence="8">The sequence shown here is derived from an EMBL/GenBank/DDBJ whole genome shotgun (WGS) entry which is preliminary data.</text>
</comment>
<dbReference type="InterPro" id="IPR017900">
    <property type="entry name" value="4Fe4S_Fe_S_CS"/>
</dbReference>
<dbReference type="SMART" id="SM00100">
    <property type="entry name" value="cNMP"/>
    <property type="match status" value="2"/>
</dbReference>
<feature type="domain" description="Cyclic nucleotide-binding" evidence="6">
    <location>
        <begin position="541"/>
        <end position="652"/>
    </location>
</feature>
<dbReference type="CDD" id="cd00038">
    <property type="entry name" value="CAP_ED"/>
    <property type="match status" value="2"/>
</dbReference>
<evidence type="ECO:0000256" key="4">
    <source>
        <dbReference type="ARBA" id="ARBA00023004"/>
    </source>
</evidence>
<evidence type="ECO:0000313" key="8">
    <source>
        <dbReference type="EMBL" id="TWT61490.1"/>
    </source>
</evidence>
<dbReference type="SUPFAM" id="SSF51206">
    <property type="entry name" value="cAMP-binding domain-like"/>
    <property type="match status" value="2"/>
</dbReference>
<evidence type="ECO:0000256" key="2">
    <source>
        <dbReference type="ARBA" id="ARBA00022723"/>
    </source>
</evidence>